<keyword evidence="2" id="KW-1185">Reference proteome</keyword>
<dbReference type="Proteomes" id="UP000261620">
    <property type="component" value="Unplaced"/>
</dbReference>
<evidence type="ECO:0000313" key="2">
    <source>
        <dbReference type="Proteomes" id="UP000261620"/>
    </source>
</evidence>
<protein>
    <submittedName>
        <fullName evidence="1">Uncharacterized protein</fullName>
    </submittedName>
</protein>
<name>A0A3Q3WIW5_MOLML</name>
<organism evidence="1 2">
    <name type="scientific">Mola mola</name>
    <name type="common">Ocean sunfish</name>
    <name type="synonym">Tetraodon mola</name>
    <dbReference type="NCBI Taxonomy" id="94237"/>
    <lineage>
        <taxon>Eukaryota</taxon>
        <taxon>Metazoa</taxon>
        <taxon>Chordata</taxon>
        <taxon>Craniata</taxon>
        <taxon>Vertebrata</taxon>
        <taxon>Euteleostomi</taxon>
        <taxon>Actinopterygii</taxon>
        <taxon>Neopterygii</taxon>
        <taxon>Teleostei</taxon>
        <taxon>Neoteleostei</taxon>
        <taxon>Acanthomorphata</taxon>
        <taxon>Eupercaria</taxon>
        <taxon>Tetraodontiformes</taxon>
        <taxon>Molidae</taxon>
        <taxon>Mola</taxon>
    </lineage>
</organism>
<proteinExistence type="predicted"/>
<accession>A0A3Q3WIW5</accession>
<reference evidence="1" key="2">
    <citation type="submission" date="2025-09" db="UniProtKB">
        <authorList>
            <consortium name="Ensembl"/>
        </authorList>
    </citation>
    <scope>IDENTIFICATION</scope>
</reference>
<sequence>VKNRGRSQVMVMICGSCSHVSHVVHACMQAGHTGQEGKDCGVKKVGTVFTIPSGLPLNPEGLQYLTLRDLSSHDQDREEGKLFTKVTVDFKKLLYFRF</sequence>
<reference evidence="1" key="1">
    <citation type="submission" date="2025-08" db="UniProtKB">
        <authorList>
            <consortium name="Ensembl"/>
        </authorList>
    </citation>
    <scope>IDENTIFICATION</scope>
</reference>
<dbReference type="AlphaFoldDB" id="A0A3Q3WIW5"/>
<dbReference type="Ensembl" id="ENSMMOT00000012396.1">
    <property type="protein sequence ID" value="ENSMMOP00000012192.1"/>
    <property type="gene ID" value="ENSMMOG00000009373.1"/>
</dbReference>
<evidence type="ECO:0000313" key="1">
    <source>
        <dbReference type="Ensembl" id="ENSMMOP00000012192.1"/>
    </source>
</evidence>